<dbReference type="PANTHER" id="PTHR13847:SF286">
    <property type="entry name" value="D-AMINO ACID DEHYDROGENASE"/>
    <property type="match status" value="1"/>
</dbReference>
<dbReference type="OrthoDB" id="9805337at2"/>
<evidence type="ECO:0000313" key="7">
    <source>
        <dbReference type="Proteomes" id="UP000306420"/>
    </source>
</evidence>
<protein>
    <submittedName>
        <fullName evidence="6">FAD-binding oxidoreductase</fullName>
    </submittedName>
</protein>
<dbReference type="EMBL" id="VBSP01000005">
    <property type="protein sequence ID" value="TLQ48992.1"/>
    <property type="molecule type" value="Genomic_DNA"/>
</dbReference>
<feature type="domain" description="FAD dependent oxidoreductase" evidence="5">
    <location>
        <begin position="4"/>
        <end position="351"/>
    </location>
</feature>
<evidence type="ECO:0000256" key="4">
    <source>
        <dbReference type="ARBA" id="ARBA00023002"/>
    </source>
</evidence>
<proteinExistence type="inferred from homology"/>
<gene>
    <name evidence="6" type="ORF">FEZ33_02865</name>
</gene>
<comment type="cofactor">
    <cofactor evidence="1">
        <name>FAD</name>
        <dbReference type="ChEBI" id="CHEBI:57692"/>
    </cofactor>
</comment>
<dbReference type="InterPro" id="IPR036188">
    <property type="entry name" value="FAD/NAD-bd_sf"/>
</dbReference>
<dbReference type="InterPro" id="IPR006076">
    <property type="entry name" value="FAD-dep_OxRdtase"/>
</dbReference>
<dbReference type="Pfam" id="PF01266">
    <property type="entry name" value="DAO"/>
    <property type="match status" value="1"/>
</dbReference>
<comment type="similarity">
    <text evidence="2">Belongs to the DadA oxidoreductase family.</text>
</comment>
<evidence type="ECO:0000313" key="6">
    <source>
        <dbReference type="EMBL" id="TLQ48992.1"/>
    </source>
</evidence>
<organism evidence="6 7">
    <name type="scientific">Ruoffia tabacinasalis</name>
    <dbReference type="NCBI Taxonomy" id="87458"/>
    <lineage>
        <taxon>Bacteria</taxon>
        <taxon>Bacillati</taxon>
        <taxon>Bacillota</taxon>
        <taxon>Bacilli</taxon>
        <taxon>Lactobacillales</taxon>
        <taxon>Aerococcaceae</taxon>
        <taxon>Ruoffia</taxon>
    </lineage>
</organism>
<dbReference type="RefSeq" id="WP_138403886.1">
    <property type="nucleotide sequence ID" value="NZ_VBSP01000005.1"/>
</dbReference>
<dbReference type="GO" id="GO:0016491">
    <property type="term" value="F:oxidoreductase activity"/>
    <property type="evidence" value="ECO:0007669"/>
    <property type="project" value="UniProtKB-KW"/>
</dbReference>
<keyword evidence="3" id="KW-0285">Flavoprotein</keyword>
<evidence type="ECO:0000256" key="3">
    <source>
        <dbReference type="ARBA" id="ARBA00022630"/>
    </source>
</evidence>
<reference evidence="6 7" key="1">
    <citation type="submission" date="2019-05" db="EMBL/GenBank/DDBJ databases">
        <title>The metagenome of a microbial culture collection derived from dairy environment covers the genomic content of the human microbiome.</title>
        <authorList>
            <person name="Roder T."/>
            <person name="Wuthrich D."/>
            <person name="Sattari Z."/>
            <person name="Von Ah U."/>
            <person name="Bar C."/>
            <person name="Ronchi F."/>
            <person name="Macpherson A.J."/>
            <person name="Ganal-Vonarburg S.C."/>
            <person name="Bruggmann R."/>
            <person name="Vergeres G."/>
        </authorList>
    </citation>
    <scope>NUCLEOTIDE SEQUENCE [LARGE SCALE GENOMIC DNA]</scope>
    <source>
        <strain evidence="6 7">FAM 24227</strain>
    </source>
</reference>
<dbReference type="SUPFAM" id="SSF51905">
    <property type="entry name" value="FAD/NAD(P)-binding domain"/>
    <property type="match status" value="1"/>
</dbReference>
<name>A0A5R9EF50_9LACT</name>
<accession>A0A5R9EF50</accession>
<dbReference type="Gene3D" id="3.30.9.10">
    <property type="entry name" value="D-Amino Acid Oxidase, subunit A, domain 2"/>
    <property type="match status" value="1"/>
</dbReference>
<dbReference type="AlphaFoldDB" id="A0A5R9EF50"/>
<evidence type="ECO:0000256" key="2">
    <source>
        <dbReference type="ARBA" id="ARBA00009410"/>
    </source>
</evidence>
<keyword evidence="4" id="KW-0560">Oxidoreductase</keyword>
<evidence type="ECO:0000259" key="5">
    <source>
        <dbReference type="Pfam" id="PF01266"/>
    </source>
</evidence>
<dbReference type="PANTHER" id="PTHR13847">
    <property type="entry name" value="SARCOSINE DEHYDROGENASE-RELATED"/>
    <property type="match status" value="1"/>
</dbReference>
<comment type="caution">
    <text evidence="6">The sequence shown here is derived from an EMBL/GenBank/DDBJ whole genome shotgun (WGS) entry which is preliminary data.</text>
</comment>
<sequence>MVKKIAIIGGGIVGSTAAYYLARSGHTVTVFDHGIGQATRASAGIICPWFSLRRNKPWYFLVSKGAEFYHQFMQDLKDDGYNTDAIYQIDGAIMIRNTDKRVQKDLDQAEAKQEASPSIGEVKKLSTEDISDYLPLIESDHPATWVEGGGRVHGDALIDTLHQAIQDLGGKIIREKAQLKKESGDIYISTPSVAKHNFDRLLLSPGPGLTNLLEPLGYKVDIRAQKGQLFVLKHTDWVDQHWPVIMPPGQSDIIPFNNGEIIIGATHEDDQGNNLHVDEAVLNELRVEARKWMPSVDDHDIVESKVGTRAHTSDFSVLVGAVPNLDNVWAISGLGSSGLTSGPFLGYQWAQLVETNAWDIDKEAFPIEKYIQVNDAQ</sequence>
<evidence type="ECO:0000256" key="1">
    <source>
        <dbReference type="ARBA" id="ARBA00001974"/>
    </source>
</evidence>
<dbReference type="SUPFAM" id="SSF54373">
    <property type="entry name" value="FAD-linked reductases, C-terminal domain"/>
    <property type="match status" value="1"/>
</dbReference>
<dbReference type="GO" id="GO:0005737">
    <property type="term" value="C:cytoplasm"/>
    <property type="evidence" value="ECO:0007669"/>
    <property type="project" value="TreeGrafter"/>
</dbReference>
<dbReference type="Proteomes" id="UP000306420">
    <property type="component" value="Unassembled WGS sequence"/>
</dbReference>
<dbReference type="Gene3D" id="3.50.50.60">
    <property type="entry name" value="FAD/NAD(P)-binding domain"/>
    <property type="match status" value="1"/>
</dbReference>